<feature type="transmembrane region" description="Helical" evidence="7">
    <location>
        <begin position="137"/>
        <end position="164"/>
    </location>
</feature>
<evidence type="ECO:0000256" key="4">
    <source>
        <dbReference type="ARBA" id="ARBA00022692"/>
    </source>
</evidence>
<name>A0A8G1EBB2_9RHOB</name>
<feature type="domain" description="ABC transmembrane type-1" evidence="8">
    <location>
        <begin position="100"/>
        <end position="300"/>
    </location>
</feature>
<dbReference type="PANTHER" id="PTHR43163">
    <property type="entry name" value="DIPEPTIDE TRANSPORT SYSTEM PERMEASE PROTEIN DPPB-RELATED"/>
    <property type="match status" value="1"/>
</dbReference>
<dbReference type="Gene3D" id="1.10.3720.10">
    <property type="entry name" value="MetI-like"/>
    <property type="match status" value="1"/>
</dbReference>
<evidence type="ECO:0000256" key="3">
    <source>
        <dbReference type="ARBA" id="ARBA00022475"/>
    </source>
</evidence>
<accession>A0A8G1EBB2</accession>
<keyword evidence="5 7" id="KW-1133">Transmembrane helix</keyword>
<reference evidence="9" key="1">
    <citation type="submission" date="2021-02" db="EMBL/GenBank/DDBJ databases">
        <title>Rhodobacter shimadae sp. nov., an aerobic anoxygenic phototrophic bacterium isolated from a hot spring.</title>
        <authorList>
            <person name="Muramatsu S."/>
            <person name="Haruta S."/>
            <person name="Hirose S."/>
            <person name="Hanada S."/>
        </authorList>
    </citation>
    <scope>NUCLEOTIDE SEQUENCE</scope>
    <source>
        <strain evidence="9">N10</strain>
    </source>
</reference>
<proteinExistence type="inferred from homology"/>
<comment type="similarity">
    <text evidence="7">Belongs to the binding-protein-dependent transport system permease family.</text>
</comment>
<evidence type="ECO:0000313" key="10">
    <source>
        <dbReference type="Proteomes" id="UP000826300"/>
    </source>
</evidence>
<sequence length="318" mass="34336">MLMHILKRLVLWVPSVLIVMLGVYALAFYGAGDPIKLIFLRAPGDVAYDPAKIEAIREQAGLNRPFLAQFASYIWNLLHGNFGNSLTSGRSVWAMIKAAAPVSFQLGLAAVIVTALVAIPLGMIAGMRQNSRLDFTILGTAVALWAIPAYVAGPLLMVALLMVLPSGQVPYGWGGLFSAKIILPLIVLSFQPIALILRQTRAAVIEVLHEDYVRTARAKGVPEYVVALRHVLRPVLTPVVTQLGLIMITIVNGAIFVELVFGLPGLGRLTVQALINSDYPVILAVTLIGSFLVMASNLLVDLLYPLLDPRATGMKEAR</sequence>
<evidence type="ECO:0000256" key="1">
    <source>
        <dbReference type="ARBA" id="ARBA00004651"/>
    </source>
</evidence>
<feature type="transmembrane region" description="Helical" evidence="7">
    <location>
        <begin position="9"/>
        <end position="31"/>
    </location>
</feature>
<evidence type="ECO:0000256" key="7">
    <source>
        <dbReference type="RuleBase" id="RU363032"/>
    </source>
</evidence>
<dbReference type="RefSeq" id="WP_220661663.1">
    <property type="nucleotide sequence ID" value="NZ_CP069370.1"/>
</dbReference>
<dbReference type="GO" id="GO:0005886">
    <property type="term" value="C:plasma membrane"/>
    <property type="evidence" value="ECO:0007669"/>
    <property type="project" value="UniProtKB-SubCell"/>
</dbReference>
<evidence type="ECO:0000256" key="5">
    <source>
        <dbReference type="ARBA" id="ARBA00022989"/>
    </source>
</evidence>
<feature type="transmembrane region" description="Helical" evidence="7">
    <location>
        <begin position="239"/>
        <end position="261"/>
    </location>
</feature>
<keyword evidence="2 7" id="KW-0813">Transport</keyword>
<organism evidence="9 10">
    <name type="scientific">Neotabrizicola shimadae</name>
    <dbReference type="NCBI Taxonomy" id="2807096"/>
    <lineage>
        <taxon>Bacteria</taxon>
        <taxon>Pseudomonadati</taxon>
        <taxon>Pseudomonadota</taxon>
        <taxon>Alphaproteobacteria</taxon>
        <taxon>Rhodobacterales</taxon>
        <taxon>Paracoccaceae</taxon>
        <taxon>Neotabrizicola</taxon>
    </lineage>
</organism>
<dbReference type="Proteomes" id="UP000826300">
    <property type="component" value="Chromosome"/>
</dbReference>
<keyword evidence="6 7" id="KW-0472">Membrane</keyword>
<evidence type="ECO:0000313" key="9">
    <source>
        <dbReference type="EMBL" id="QYZ69445.1"/>
    </source>
</evidence>
<dbReference type="SUPFAM" id="SSF161098">
    <property type="entry name" value="MetI-like"/>
    <property type="match status" value="1"/>
</dbReference>
<dbReference type="PANTHER" id="PTHR43163:SF3">
    <property type="entry name" value="PEPTIDE ABC TRANSPORTER PERMEASE PROTEIN"/>
    <property type="match status" value="1"/>
</dbReference>
<dbReference type="KEGG" id="nsm:JO391_17185"/>
<feature type="transmembrane region" description="Helical" evidence="7">
    <location>
        <begin position="281"/>
        <end position="304"/>
    </location>
</feature>
<evidence type="ECO:0000259" key="8">
    <source>
        <dbReference type="PROSITE" id="PS50928"/>
    </source>
</evidence>
<dbReference type="InterPro" id="IPR035906">
    <property type="entry name" value="MetI-like_sf"/>
</dbReference>
<dbReference type="GO" id="GO:0055085">
    <property type="term" value="P:transmembrane transport"/>
    <property type="evidence" value="ECO:0007669"/>
    <property type="project" value="InterPro"/>
</dbReference>
<feature type="transmembrane region" description="Helical" evidence="7">
    <location>
        <begin position="176"/>
        <end position="197"/>
    </location>
</feature>
<dbReference type="EMBL" id="CP069370">
    <property type="protein sequence ID" value="QYZ69445.1"/>
    <property type="molecule type" value="Genomic_DNA"/>
</dbReference>
<dbReference type="AlphaFoldDB" id="A0A8G1EBB2"/>
<protein>
    <submittedName>
        <fullName evidence="9">ABC transporter permease</fullName>
    </submittedName>
</protein>
<dbReference type="CDD" id="cd06261">
    <property type="entry name" value="TM_PBP2"/>
    <property type="match status" value="1"/>
</dbReference>
<feature type="transmembrane region" description="Helical" evidence="7">
    <location>
        <begin position="102"/>
        <end position="125"/>
    </location>
</feature>
<comment type="subcellular location">
    <subcellularLocation>
        <location evidence="1 7">Cell membrane</location>
        <topology evidence="1 7">Multi-pass membrane protein</topology>
    </subcellularLocation>
</comment>
<gene>
    <name evidence="9" type="ORF">JO391_17185</name>
</gene>
<dbReference type="InterPro" id="IPR000515">
    <property type="entry name" value="MetI-like"/>
</dbReference>
<evidence type="ECO:0000256" key="2">
    <source>
        <dbReference type="ARBA" id="ARBA00022448"/>
    </source>
</evidence>
<keyword evidence="10" id="KW-1185">Reference proteome</keyword>
<keyword evidence="4 7" id="KW-0812">Transmembrane</keyword>
<dbReference type="PROSITE" id="PS50928">
    <property type="entry name" value="ABC_TM1"/>
    <property type="match status" value="1"/>
</dbReference>
<dbReference type="Pfam" id="PF00528">
    <property type="entry name" value="BPD_transp_1"/>
    <property type="match status" value="1"/>
</dbReference>
<evidence type="ECO:0000256" key="6">
    <source>
        <dbReference type="ARBA" id="ARBA00023136"/>
    </source>
</evidence>
<keyword evidence="3" id="KW-1003">Cell membrane</keyword>